<feature type="compositionally biased region" description="Basic and acidic residues" evidence="1">
    <location>
        <begin position="7"/>
        <end position="21"/>
    </location>
</feature>
<protein>
    <submittedName>
        <fullName evidence="2">Uncharacterized protein</fullName>
    </submittedName>
</protein>
<feature type="region of interest" description="Disordered" evidence="1">
    <location>
        <begin position="1"/>
        <end position="26"/>
    </location>
</feature>
<organism evidence="2 3">
    <name type="scientific">Desmophyllum pertusum</name>
    <dbReference type="NCBI Taxonomy" id="174260"/>
    <lineage>
        <taxon>Eukaryota</taxon>
        <taxon>Metazoa</taxon>
        <taxon>Cnidaria</taxon>
        <taxon>Anthozoa</taxon>
        <taxon>Hexacorallia</taxon>
        <taxon>Scleractinia</taxon>
        <taxon>Caryophylliina</taxon>
        <taxon>Caryophylliidae</taxon>
        <taxon>Desmophyllum</taxon>
    </lineage>
</organism>
<evidence type="ECO:0000313" key="3">
    <source>
        <dbReference type="Proteomes" id="UP001163046"/>
    </source>
</evidence>
<proteinExistence type="predicted"/>
<accession>A0A9W9ZJR5</accession>
<gene>
    <name evidence="2" type="ORF">OS493_032782</name>
</gene>
<dbReference type="Proteomes" id="UP001163046">
    <property type="component" value="Unassembled WGS sequence"/>
</dbReference>
<dbReference type="AlphaFoldDB" id="A0A9W9ZJR5"/>
<comment type="caution">
    <text evidence="2">The sequence shown here is derived from an EMBL/GenBank/DDBJ whole genome shotgun (WGS) entry which is preliminary data.</text>
</comment>
<dbReference type="EMBL" id="MU825914">
    <property type="protein sequence ID" value="KAJ7382821.1"/>
    <property type="molecule type" value="Genomic_DNA"/>
</dbReference>
<evidence type="ECO:0000256" key="1">
    <source>
        <dbReference type="SAM" id="MobiDB-lite"/>
    </source>
</evidence>
<keyword evidence="3" id="KW-1185">Reference proteome</keyword>
<evidence type="ECO:0000313" key="2">
    <source>
        <dbReference type="EMBL" id="KAJ7382821.1"/>
    </source>
</evidence>
<sequence>MVYKMQLDADKPRHMKPREQRQWAPRPPAFRRLRRLLVYQPRKCGHERFVVKQRVKPKIRITADNSANADGDKPPGPLVFVIAYSEPKKLVNTDDAANRWDAIKKLEQDFEPDTNSYSRWGGNPKRVS</sequence>
<name>A0A9W9ZJR5_9CNID</name>
<reference evidence="2" key="1">
    <citation type="submission" date="2023-01" db="EMBL/GenBank/DDBJ databases">
        <title>Genome assembly of the deep-sea coral Lophelia pertusa.</title>
        <authorList>
            <person name="Herrera S."/>
            <person name="Cordes E."/>
        </authorList>
    </citation>
    <scope>NUCLEOTIDE SEQUENCE</scope>
    <source>
        <strain evidence="2">USNM1676648</strain>
        <tissue evidence="2">Polyp</tissue>
    </source>
</reference>